<dbReference type="GO" id="GO:0005576">
    <property type="term" value="C:extracellular region"/>
    <property type="evidence" value="ECO:0007669"/>
    <property type="project" value="UniProtKB-SubCell"/>
</dbReference>
<evidence type="ECO:0000256" key="2">
    <source>
        <dbReference type="RuleBase" id="RU368122"/>
    </source>
</evidence>
<comment type="caution">
    <text evidence="5">The sequence shown here is derived from an EMBL/GenBank/DDBJ whole genome shotgun (WGS) entry which is preliminary data.</text>
</comment>
<reference evidence="5" key="1">
    <citation type="submission" date="2022-07" db="EMBL/GenBank/DDBJ databases">
        <title>Phylogenomic reconstructions and comparative analyses of Kickxellomycotina fungi.</title>
        <authorList>
            <person name="Reynolds N.K."/>
            <person name="Stajich J.E."/>
            <person name="Barry K."/>
            <person name="Grigoriev I.V."/>
            <person name="Crous P."/>
            <person name="Smith M.E."/>
        </authorList>
    </citation>
    <scope>NUCLEOTIDE SEQUENCE</scope>
    <source>
        <strain evidence="5">NRRL 1566</strain>
    </source>
</reference>
<comment type="function">
    <text evidence="2">Lytic polysaccharide monooxygenase (LMPO) that depolymerizes crystalline and amorphous polysaccharides via the oxidation of scissile alpha- or beta-(1-4)-glycosidic bonds, yielding C1 and/or C4 oxidation products. Catalysis by LPMOs requires the reduction of the active-site copper from Cu(II) to Cu(I) by a reducing agent and H(2)O(2) or O(2) as a cosubstrate.</text>
</comment>
<dbReference type="EMBL" id="JANBUW010001347">
    <property type="protein sequence ID" value="KAJ2843627.1"/>
    <property type="molecule type" value="Genomic_DNA"/>
</dbReference>
<dbReference type="AlphaFoldDB" id="A0A9W8LXS8"/>
<dbReference type="OrthoDB" id="4849160at2759"/>
<evidence type="ECO:0000313" key="6">
    <source>
        <dbReference type="Proteomes" id="UP001139887"/>
    </source>
</evidence>
<keyword evidence="2" id="KW-0624">Polysaccharide degradation</keyword>
<feature type="region of interest" description="Disordered" evidence="3">
    <location>
        <begin position="250"/>
        <end position="297"/>
    </location>
</feature>
<evidence type="ECO:0000259" key="4">
    <source>
        <dbReference type="Pfam" id="PF03443"/>
    </source>
</evidence>
<comment type="subcellular location">
    <subcellularLocation>
        <location evidence="2">Secreted</location>
    </subcellularLocation>
</comment>
<name>A0A9W8LXS8_9FUNG</name>
<dbReference type="Gene3D" id="2.70.50.70">
    <property type="match status" value="1"/>
</dbReference>
<keyword evidence="1 2" id="KW-1015">Disulfide bond</keyword>
<dbReference type="Proteomes" id="UP001139887">
    <property type="component" value="Unassembled WGS sequence"/>
</dbReference>
<dbReference type="PANTHER" id="PTHR33353">
    <property type="entry name" value="PUTATIVE (AFU_ORTHOLOGUE AFUA_1G12560)-RELATED"/>
    <property type="match status" value="1"/>
</dbReference>
<dbReference type="InterPro" id="IPR049892">
    <property type="entry name" value="AA9"/>
</dbReference>
<dbReference type="EC" id="1.14.99.56" evidence="2"/>
<dbReference type="CDD" id="cd21175">
    <property type="entry name" value="LPMO_AA9"/>
    <property type="match status" value="1"/>
</dbReference>
<feature type="domain" description="Auxiliary Activity family 9 catalytic" evidence="4">
    <location>
        <begin position="9"/>
        <end position="214"/>
    </location>
</feature>
<evidence type="ECO:0000256" key="1">
    <source>
        <dbReference type="ARBA" id="ARBA00023157"/>
    </source>
</evidence>
<dbReference type="Pfam" id="PF03443">
    <property type="entry name" value="AA9"/>
    <property type="match status" value="1"/>
</dbReference>
<comment type="catalytic activity">
    <reaction evidence="2">
        <text>[(1-&gt;4)-beta-D-glucosyl]n+m + reduced acceptor + O2 = 4-dehydro-beta-D-glucosyl-[(1-&gt;4)-beta-D-glucosyl]n-1 + [(1-&gt;4)-beta-D-glucosyl]m + acceptor + H2O.</text>
        <dbReference type="EC" id="1.14.99.56"/>
    </reaction>
</comment>
<organism evidence="5 6">
    <name type="scientific">Coemansia brasiliensis</name>
    <dbReference type="NCBI Taxonomy" id="2650707"/>
    <lineage>
        <taxon>Eukaryota</taxon>
        <taxon>Fungi</taxon>
        <taxon>Fungi incertae sedis</taxon>
        <taxon>Zoopagomycota</taxon>
        <taxon>Kickxellomycotina</taxon>
        <taxon>Kickxellomycetes</taxon>
        <taxon>Kickxellales</taxon>
        <taxon>Kickxellaceae</taxon>
        <taxon>Coemansia</taxon>
    </lineage>
</organism>
<keyword evidence="2" id="KW-0964">Secreted</keyword>
<accession>A0A9W8LXS8</accession>
<dbReference type="GO" id="GO:0030248">
    <property type="term" value="F:cellulose binding"/>
    <property type="evidence" value="ECO:0007669"/>
    <property type="project" value="UniProtKB-UniRule"/>
</dbReference>
<feature type="compositionally biased region" description="Basic residues" evidence="3">
    <location>
        <begin position="270"/>
        <end position="297"/>
    </location>
</feature>
<evidence type="ECO:0000313" key="5">
    <source>
        <dbReference type="EMBL" id="KAJ2843627.1"/>
    </source>
</evidence>
<keyword evidence="6" id="KW-1185">Reference proteome</keyword>
<dbReference type="PANTHER" id="PTHR33353:SF32">
    <property type="entry name" value="ENDO-BETA-1,4-GLUCANASE D"/>
    <property type="match status" value="1"/>
</dbReference>
<gene>
    <name evidence="5" type="ORF">IWW36_005493</name>
</gene>
<evidence type="ECO:0000256" key="3">
    <source>
        <dbReference type="SAM" id="MobiDB-lite"/>
    </source>
</evidence>
<keyword evidence="2" id="KW-0136">Cellulose degradation</keyword>
<keyword evidence="2" id="KW-0119">Carbohydrate metabolism</keyword>
<sequence>MFAVPIWAHTYMTNVSIEGEKLEEGKCIVPPWSNENFPEKDVTSKNMLCRSESPQLNGGTFCDVNAGSKFVMHFHESGPTDRAISDSHKGPCLAYMAKAESNGDGNVWFKIYEDGYDASSDTWCVDTLIKNDGALEVTIPADISPGKYLLRGEIIALHEADRVYGEDKDAGAEFFPSCAMINVVGTGTANPGQYAIPGIYDKNDPGIFFNLWDGDTNYIIPGPAIYTPGTAPAGSVNTTKVGTGPVVSSPVVAPSLPVNSNSGGKSKACLSKRHKKCSSSSSSRKKKRSRSKKHQRT</sequence>
<dbReference type="InterPro" id="IPR005103">
    <property type="entry name" value="AA9_LPMO"/>
</dbReference>
<dbReference type="GO" id="GO:0008810">
    <property type="term" value="F:cellulase activity"/>
    <property type="evidence" value="ECO:0007669"/>
    <property type="project" value="UniProtKB-UniRule"/>
</dbReference>
<dbReference type="GO" id="GO:0030245">
    <property type="term" value="P:cellulose catabolic process"/>
    <property type="evidence" value="ECO:0007669"/>
    <property type="project" value="UniProtKB-UniRule"/>
</dbReference>
<comment type="domain">
    <text evidence="2">Has a modular structure: an endo-beta-1,4-glucanase catalytic module at the N-terminus, a linker rich in serines and threonines, and a C-terminal carbohydrate-binding module (CBM).</text>
</comment>
<proteinExistence type="predicted"/>
<feature type="compositionally biased region" description="Low complexity" evidence="3">
    <location>
        <begin position="250"/>
        <end position="262"/>
    </location>
</feature>
<protein>
    <recommendedName>
        <fullName evidence="2">AA9 family lytic polysaccharide monooxygenase</fullName>
        <ecNumber evidence="2">1.14.99.56</ecNumber>
    </recommendedName>
    <alternativeName>
        <fullName evidence="2">Endo-beta-1,4-glucanase</fullName>
    </alternativeName>
    <alternativeName>
        <fullName evidence="2">Glycosyl hydrolase 61 family protein</fullName>
    </alternativeName>
</protein>